<dbReference type="AlphaFoldDB" id="A0A9P9Y348"/>
<dbReference type="Proteomes" id="UP001055219">
    <property type="component" value="Unassembled WGS sequence"/>
</dbReference>
<protein>
    <submittedName>
        <fullName evidence="2">Uncharacterized protein</fullName>
    </submittedName>
</protein>
<feature type="compositionally biased region" description="Polar residues" evidence="1">
    <location>
        <begin position="94"/>
        <end position="111"/>
    </location>
</feature>
<accession>A0A9P9Y348</accession>
<gene>
    <name evidence="2" type="ORF">J7T54_000871</name>
</gene>
<dbReference type="RefSeq" id="XP_051363584.1">
    <property type="nucleotide sequence ID" value="XM_051504904.1"/>
</dbReference>
<feature type="region of interest" description="Disordered" evidence="1">
    <location>
        <begin position="193"/>
        <end position="283"/>
    </location>
</feature>
<feature type="compositionally biased region" description="Basic and acidic residues" evidence="1">
    <location>
        <begin position="399"/>
        <end position="420"/>
    </location>
</feature>
<evidence type="ECO:0000313" key="3">
    <source>
        <dbReference type="Proteomes" id="UP001055219"/>
    </source>
</evidence>
<evidence type="ECO:0000256" key="1">
    <source>
        <dbReference type="SAM" id="MobiDB-lite"/>
    </source>
</evidence>
<keyword evidence="3" id="KW-1185">Reference proteome</keyword>
<feature type="compositionally biased region" description="Basic and acidic residues" evidence="1">
    <location>
        <begin position="65"/>
        <end position="76"/>
    </location>
</feature>
<dbReference type="OrthoDB" id="5416983at2759"/>
<reference evidence="2" key="1">
    <citation type="journal article" date="2021" name="J Fungi (Basel)">
        <title>Genomic and Metabolomic Analyses of the Marine Fungus Emericellopsis cladophorae: Insights into Saltwater Adaptability Mechanisms and Its Biosynthetic Potential.</title>
        <authorList>
            <person name="Goncalves M.F.M."/>
            <person name="Hilario S."/>
            <person name="Van de Peer Y."/>
            <person name="Esteves A.C."/>
            <person name="Alves A."/>
        </authorList>
    </citation>
    <scope>NUCLEOTIDE SEQUENCE</scope>
    <source>
        <strain evidence="2">MUM 19.33</strain>
    </source>
</reference>
<feature type="region of interest" description="Disordered" evidence="1">
    <location>
        <begin position="688"/>
        <end position="724"/>
    </location>
</feature>
<feature type="compositionally biased region" description="Polar residues" evidence="1">
    <location>
        <begin position="518"/>
        <end position="534"/>
    </location>
</feature>
<dbReference type="EMBL" id="JAGIXG020000011">
    <property type="protein sequence ID" value="KAI6782728.1"/>
    <property type="molecule type" value="Genomic_DNA"/>
</dbReference>
<dbReference type="GeneID" id="75827390"/>
<feature type="region of interest" description="Disordered" evidence="1">
    <location>
        <begin position="1"/>
        <end position="181"/>
    </location>
</feature>
<feature type="region of interest" description="Disordered" evidence="1">
    <location>
        <begin position="397"/>
        <end position="647"/>
    </location>
</feature>
<feature type="compositionally biased region" description="Polar residues" evidence="1">
    <location>
        <begin position="16"/>
        <end position="34"/>
    </location>
</feature>
<feature type="compositionally biased region" description="Polar residues" evidence="1">
    <location>
        <begin position="460"/>
        <end position="477"/>
    </location>
</feature>
<reference evidence="2" key="2">
    <citation type="submission" date="2022-07" db="EMBL/GenBank/DDBJ databases">
        <authorList>
            <person name="Goncalves M.F.M."/>
            <person name="Hilario S."/>
            <person name="Van De Peer Y."/>
            <person name="Esteves A.C."/>
            <person name="Alves A."/>
        </authorList>
    </citation>
    <scope>NUCLEOTIDE SEQUENCE</scope>
    <source>
        <strain evidence="2">MUM 19.33</strain>
    </source>
</reference>
<sequence length="724" mass="75932">MMATEPTVDSPADAQLASSPSNGGIATPVVNGTANHDGIENKHISQLEDHSHSADASASGGSDNEASKLRDGDKSHARTASSAKKPATFKAVSVNKTFLASKANTPTSTSKIVERSKGGASTPPPSGSATLSSRPRLVAKTGSGVGSSGTRSSGLNGSKAPAPDAGAVWNKNKHPKKLTDEELKKYGIHVATRLEEEEDTQGQSKWADLDDDDDDWAPEAITWTDGTKTTLPHTDEPPTPATIPAQPAVPEVKEFVKPKSPAPLSTPAPPKASSGLPSGKGLVLSKAPAEKPTLVAKPTPPQVAKSPWAPLPPVEKASAVATESAAPAPLFGNPRLRDLQKAPCPPPCLTRPIADINSLELVTALVLLRELTSPRPITVALPVLRVLDMVNSPCHMHQPLKERARKRKEEEAAEEAARKERIQKKLAALGPAPPSRSERSQATVAPAAVESPKPKHIQQREQPSQPSIPESTSTVPQQVGVGAGTDSQATEPPARGQHNDGQITTAQAGRRPSHGQDNRQQPSWQRSGSGQSRAHPSGPDASTRPERSQNLSWAPGSQASARNVWGSPNNDRGLGNGTFNPDLGLMSDSPLPQAQTGKAPSPIAPPSLSREPSQGQQQPSAVQQSQQAPIGSRPGHPHTRFQQAGAPTVTSKWVNAVAENDRKIAAERLAERSMCLKMVVGSKCLLSSKLTATKPGGRGKEPAKGNSSPLPPDTKCRVLHPLQG</sequence>
<evidence type="ECO:0000313" key="2">
    <source>
        <dbReference type="EMBL" id="KAI6782728.1"/>
    </source>
</evidence>
<comment type="caution">
    <text evidence="2">The sequence shown here is derived from an EMBL/GenBank/DDBJ whole genome shotgun (WGS) entry which is preliminary data.</text>
</comment>
<feature type="compositionally biased region" description="Low complexity" evidence="1">
    <location>
        <begin position="54"/>
        <end position="63"/>
    </location>
</feature>
<feature type="compositionally biased region" description="Polar residues" evidence="1">
    <location>
        <begin position="548"/>
        <end position="570"/>
    </location>
</feature>
<name>A0A9P9Y348_9HYPO</name>
<feature type="compositionally biased region" description="Basic and acidic residues" evidence="1">
    <location>
        <begin position="37"/>
        <end position="53"/>
    </location>
</feature>
<feature type="compositionally biased region" description="Pro residues" evidence="1">
    <location>
        <begin position="260"/>
        <end position="270"/>
    </location>
</feature>
<proteinExistence type="predicted"/>
<feature type="compositionally biased region" description="Low complexity" evidence="1">
    <location>
        <begin position="612"/>
        <end position="629"/>
    </location>
</feature>
<organism evidence="2 3">
    <name type="scientific">Emericellopsis cladophorae</name>
    <dbReference type="NCBI Taxonomy" id="2686198"/>
    <lineage>
        <taxon>Eukaryota</taxon>
        <taxon>Fungi</taxon>
        <taxon>Dikarya</taxon>
        <taxon>Ascomycota</taxon>
        <taxon>Pezizomycotina</taxon>
        <taxon>Sordariomycetes</taxon>
        <taxon>Hypocreomycetidae</taxon>
        <taxon>Hypocreales</taxon>
        <taxon>Bionectriaceae</taxon>
        <taxon>Emericellopsis</taxon>
    </lineage>
</organism>